<dbReference type="AlphaFoldDB" id="A0AA38LNZ8"/>
<accession>A0AA38LNZ8</accession>
<dbReference type="Proteomes" id="UP000824469">
    <property type="component" value="Unassembled WGS sequence"/>
</dbReference>
<feature type="non-terminal residue" evidence="1">
    <location>
        <position position="68"/>
    </location>
</feature>
<dbReference type="EMBL" id="JAHRHJ020000001">
    <property type="protein sequence ID" value="KAH9328222.1"/>
    <property type="molecule type" value="Genomic_DNA"/>
</dbReference>
<sequence>FRHPQQVSGFLPYPTSTVSVGISQSSDSIKCVGFFRSSGIFGRSGFSVWPTPPEFRTFPPATFFMSDP</sequence>
<reference evidence="1 2" key="1">
    <citation type="journal article" date="2021" name="Nat. Plants">
        <title>The Taxus genome provides insights into paclitaxel biosynthesis.</title>
        <authorList>
            <person name="Xiong X."/>
            <person name="Gou J."/>
            <person name="Liao Q."/>
            <person name="Li Y."/>
            <person name="Zhou Q."/>
            <person name="Bi G."/>
            <person name="Li C."/>
            <person name="Du R."/>
            <person name="Wang X."/>
            <person name="Sun T."/>
            <person name="Guo L."/>
            <person name="Liang H."/>
            <person name="Lu P."/>
            <person name="Wu Y."/>
            <person name="Zhang Z."/>
            <person name="Ro D.K."/>
            <person name="Shang Y."/>
            <person name="Huang S."/>
            <person name="Yan J."/>
        </authorList>
    </citation>
    <scope>NUCLEOTIDE SEQUENCE [LARGE SCALE GENOMIC DNA]</scope>
    <source>
        <strain evidence="1">Ta-2019</strain>
    </source>
</reference>
<feature type="non-terminal residue" evidence="1">
    <location>
        <position position="1"/>
    </location>
</feature>
<comment type="caution">
    <text evidence="1">The sequence shown here is derived from an EMBL/GenBank/DDBJ whole genome shotgun (WGS) entry which is preliminary data.</text>
</comment>
<evidence type="ECO:0000313" key="2">
    <source>
        <dbReference type="Proteomes" id="UP000824469"/>
    </source>
</evidence>
<name>A0AA38LNZ8_TAXCH</name>
<organism evidence="1 2">
    <name type="scientific">Taxus chinensis</name>
    <name type="common">Chinese yew</name>
    <name type="synonym">Taxus wallichiana var. chinensis</name>
    <dbReference type="NCBI Taxonomy" id="29808"/>
    <lineage>
        <taxon>Eukaryota</taxon>
        <taxon>Viridiplantae</taxon>
        <taxon>Streptophyta</taxon>
        <taxon>Embryophyta</taxon>
        <taxon>Tracheophyta</taxon>
        <taxon>Spermatophyta</taxon>
        <taxon>Pinopsida</taxon>
        <taxon>Pinidae</taxon>
        <taxon>Conifers II</taxon>
        <taxon>Cupressales</taxon>
        <taxon>Taxaceae</taxon>
        <taxon>Taxus</taxon>
    </lineage>
</organism>
<keyword evidence="2" id="KW-1185">Reference proteome</keyword>
<gene>
    <name evidence="1" type="ORF">KI387_000330</name>
</gene>
<protein>
    <submittedName>
        <fullName evidence="1">Uncharacterized protein</fullName>
    </submittedName>
</protein>
<proteinExistence type="predicted"/>
<evidence type="ECO:0000313" key="1">
    <source>
        <dbReference type="EMBL" id="KAH9328222.1"/>
    </source>
</evidence>